<organism evidence="3 4">
    <name type="scientific">Mycobacterium numidiamassiliense</name>
    <dbReference type="NCBI Taxonomy" id="1841861"/>
    <lineage>
        <taxon>Bacteria</taxon>
        <taxon>Bacillati</taxon>
        <taxon>Actinomycetota</taxon>
        <taxon>Actinomycetes</taxon>
        <taxon>Mycobacteriales</taxon>
        <taxon>Mycobacteriaceae</taxon>
        <taxon>Mycobacterium</taxon>
    </lineage>
</organism>
<accession>A0A2U3PCM1</accession>
<proteinExistence type="predicted"/>
<evidence type="ECO:0000313" key="3">
    <source>
        <dbReference type="EMBL" id="SPM41435.1"/>
    </source>
</evidence>
<name>A0A2U3PCM1_9MYCO</name>
<dbReference type="SUPFAM" id="SSF56801">
    <property type="entry name" value="Acetyl-CoA synthetase-like"/>
    <property type="match status" value="1"/>
</dbReference>
<keyword evidence="4" id="KW-1185">Reference proteome</keyword>
<dbReference type="InterPro" id="IPR042099">
    <property type="entry name" value="ANL_N_sf"/>
</dbReference>
<dbReference type="Proteomes" id="UP000240424">
    <property type="component" value="Unassembled WGS sequence"/>
</dbReference>
<dbReference type="Gene3D" id="3.30.300.30">
    <property type="match status" value="1"/>
</dbReference>
<evidence type="ECO:0000259" key="1">
    <source>
        <dbReference type="Pfam" id="PF00501"/>
    </source>
</evidence>
<reference evidence="3 4" key="1">
    <citation type="submission" date="2017-01" db="EMBL/GenBank/DDBJ databases">
        <authorList>
            <consortium name="Urmite Genomes"/>
        </authorList>
    </citation>
    <scope>NUCLEOTIDE SEQUENCE [LARGE SCALE GENOMIC DNA]</scope>
    <source>
        <strain evidence="3 4">AB215</strain>
    </source>
</reference>
<dbReference type="GO" id="GO:0016405">
    <property type="term" value="F:CoA-ligase activity"/>
    <property type="evidence" value="ECO:0007669"/>
    <property type="project" value="TreeGrafter"/>
</dbReference>
<dbReference type="PANTHER" id="PTHR24096">
    <property type="entry name" value="LONG-CHAIN-FATTY-ACID--COA LIGASE"/>
    <property type="match status" value="1"/>
</dbReference>
<dbReference type="InterPro" id="IPR025110">
    <property type="entry name" value="AMP-bd_C"/>
</dbReference>
<evidence type="ECO:0000259" key="2">
    <source>
        <dbReference type="Pfam" id="PF13193"/>
    </source>
</evidence>
<dbReference type="InterPro" id="IPR045851">
    <property type="entry name" value="AMP-bd_C_sf"/>
</dbReference>
<keyword evidence="3" id="KW-0436">Ligase</keyword>
<feature type="domain" description="AMP-dependent synthetase/ligase" evidence="1">
    <location>
        <begin position="55"/>
        <end position="365"/>
    </location>
</feature>
<dbReference type="Pfam" id="PF00501">
    <property type="entry name" value="AMP-binding"/>
    <property type="match status" value="1"/>
</dbReference>
<dbReference type="AlphaFoldDB" id="A0A2U3PCM1"/>
<sequence>MTIEWSLMGLSNVNAVEAEAHSAIAQSGISFGQRLYDRALADPDGIGLTVVGIDGTAADLTLSELDRRANQWGRALVDAGARVGSYIVLAIPNSVDLVLASLGCWKAGAVPVPMRWDLPEWERNRLLEIIRPAVTLDARTRATMAVSAQNQSGEPVSPAVSPSINGICSSGSTGLPKVIVTLQPAIWTGQQGVPFLEHWTSVERPQTILVPGPLYHTNGFITLTYLLSGDRLVILEKFSAAGALDAIEKYRVTNFTATPTMLARLADMPDIDDRDLSSVVWMVQGAALMPPTLLRRWFELLSPEQVVMAYGMTENLGLAALRGDEWLAHPGSVGRGFRDTEIRIQRPDGSLAPVGEMGDIYLKAPMSGLYEYLGGAALLPATEDGFRTAGDVGYLDADGYLYIADRRTDMIITGGANVFPAEVESALTDHPEVADVVVIGLRDPEWGRRVHAVIEPRDVAQPPSAHEIIAYAKGRLAAYKVPKTVEFVDEIPRSAATKVNRSAMIEVRGG</sequence>
<gene>
    <name evidence="3" type="ORF">MNAB215_3640</name>
</gene>
<dbReference type="PANTHER" id="PTHR24096:SF323">
    <property type="entry name" value="BLR3536 PROTEIN"/>
    <property type="match status" value="1"/>
</dbReference>
<dbReference type="InterPro" id="IPR000873">
    <property type="entry name" value="AMP-dep_synth/lig_dom"/>
</dbReference>
<dbReference type="Gene3D" id="3.40.50.12780">
    <property type="entry name" value="N-terminal domain of ligase-like"/>
    <property type="match status" value="1"/>
</dbReference>
<feature type="domain" description="AMP-binding enzyme C-terminal" evidence="2">
    <location>
        <begin position="422"/>
        <end position="497"/>
    </location>
</feature>
<evidence type="ECO:0000313" key="4">
    <source>
        <dbReference type="Proteomes" id="UP000240424"/>
    </source>
</evidence>
<dbReference type="Pfam" id="PF13193">
    <property type="entry name" value="AMP-binding_C"/>
    <property type="match status" value="1"/>
</dbReference>
<dbReference type="EMBL" id="FUEZ01000004">
    <property type="protein sequence ID" value="SPM41435.1"/>
    <property type="molecule type" value="Genomic_DNA"/>
</dbReference>
<protein>
    <submittedName>
        <fullName evidence="3">Acyl-CoA synthetase (AMP-forming)/AMP-acid ligase II</fullName>
    </submittedName>
</protein>
<dbReference type="STRING" id="1841861.GCA_900157365_01960"/>